<dbReference type="SUPFAM" id="SSF55797">
    <property type="entry name" value="PR-1-like"/>
    <property type="match status" value="1"/>
</dbReference>
<dbReference type="Proteomes" id="UP000285120">
    <property type="component" value="Unassembled WGS sequence"/>
</dbReference>
<feature type="domain" description="CAP-associated" evidence="2">
    <location>
        <begin position="91"/>
        <end position="227"/>
    </location>
</feature>
<gene>
    <name evidence="3" type="ORF">ATL39_3107</name>
</gene>
<dbReference type="InterPro" id="IPR035940">
    <property type="entry name" value="CAP_sf"/>
</dbReference>
<dbReference type="PANTHER" id="PTHR31157:SF1">
    <property type="entry name" value="SCP DOMAIN-CONTAINING PROTEIN"/>
    <property type="match status" value="1"/>
</dbReference>
<comment type="caution">
    <text evidence="3">The sequence shown here is derived from an EMBL/GenBank/DDBJ whole genome shotgun (WGS) entry which is preliminary data.</text>
</comment>
<dbReference type="InterPro" id="IPR014044">
    <property type="entry name" value="CAP_dom"/>
</dbReference>
<dbReference type="PANTHER" id="PTHR31157">
    <property type="entry name" value="SCP DOMAIN-CONTAINING PROTEIN"/>
    <property type="match status" value="1"/>
</dbReference>
<dbReference type="EMBL" id="RAPK01000011">
    <property type="protein sequence ID" value="RKD69681.1"/>
    <property type="molecule type" value="Genomic_DNA"/>
</dbReference>
<dbReference type="Pfam" id="PF00188">
    <property type="entry name" value="CAP"/>
    <property type="match status" value="1"/>
</dbReference>
<sequence length="364" mass="41723">MRRMILLVSAVLVVFWTKPIWEEPAGSFMPEPLNDVINNGFDFEEMTEDAVALLNNVTGSEQDREQEAVEVEEPELTTPEDQSFSVGNIELGDTRQDVEDMYGESMRESENEYGVNWLTYHENYQNFMMVSFNEEGIVQGLYTNQNLLSSQYGIALGDSKSYVNETLGEPEEMIRSGRFNYQINSEGEYDVHQIDGSYVTVFYDVHEENEVTAVQIINENMEAAKESFYTDGSESLKEGFEYQLFDLTNAARVQHDLPVLEWNEEVRETARAHSTDMADNQFFSHTNEQGQSPFERMEEDDITFTRAGENLAYGQFSSVFAHQGLMNSMGHRENILNESFTELGVGVDFNEDNQPFFTENFITI</sequence>
<keyword evidence="4" id="KW-1185">Reference proteome</keyword>
<organism evidence="3 4">
    <name type="scientific">Sinobaca qinghaiensis</name>
    <dbReference type="NCBI Taxonomy" id="342944"/>
    <lineage>
        <taxon>Bacteria</taxon>
        <taxon>Bacillati</taxon>
        <taxon>Bacillota</taxon>
        <taxon>Bacilli</taxon>
        <taxon>Bacillales</taxon>
        <taxon>Sporolactobacillaceae</taxon>
        <taxon>Sinobaca</taxon>
    </lineage>
</organism>
<evidence type="ECO:0000313" key="3">
    <source>
        <dbReference type="EMBL" id="RKD69681.1"/>
    </source>
</evidence>
<dbReference type="Pfam" id="PF14504">
    <property type="entry name" value="CAP_assoc_N"/>
    <property type="match status" value="1"/>
</dbReference>
<evidence type="ECO:0000259" key="2">
    <source>
        <dbReference type="Pfam" id="PF14504"/>
    </source>
</evidence>
<dbReference type="Gene3D" id="3.40.33.10">
    <property type="entry name" value="CAP"/>
    <property type="match status" value="1"/>
</dbReference>
<feature type="domain" description="SCP" evidence="1">
    <location>
        <begin position="245"/>
        <end position="360"/>
    </location>
</feature>
<evidence type="ECO:0000259" key="1">
    <source>
        <dbReference type="Pfam" id="PF00188"/>
    </source>
</evidence>
<dbReference type="CDD" id="cd05379">
    <property type="entry name" value="CAP_bacterial"/>
    <property type="match status" value="1"/>
</dbReference>
<reference evidence="3 4" key="1">
    <citation type="submission" date="2018-09" db="EMBL/GenBank/DDBJ databases">
        <title>Genomic Encyclopedia of Archaeal and Bacterial Type Strains, Phase II (KMG-II): from individual species to whole genera.</title>
        <authorList>
            <person name="Goeker M."/>
        </authorList>
    </citation>
    <scope>NUCLEOTIDE SEQUENCE [LARGE SCALE GENOMIC DNA]</scope>
    <source>
        <strain evidence="3 4">DSM 17008</strain>
    </source>
</reference>
<accession>A0A419UX32</accession>
<evidence type="ECO:0000313" key="4">
    <source>
        <dbReference type="Proteomes" id="UP000285120"/>
    </source>
</evidence>
<protein>
    <submittedName>
        <fullName evidence="3">CAP domain-containing protein</fullName>
    </submittedName>
</protein>
<dbReference type="AlphaFoldDB" id="A0A419UX32"/>
<name>A0A419UX32_9BACL</name>
<dbReference type="InterPro" id="IPR029410">
    <property type="entry name" value="CAP_assoc"/>
</dbReference>
<proteinExistence type="predicted"/>